<evidence type="ECO:0000313" key="2">
    <source>
        <dbReference type="EMBL" id="KAK6988846.1"/>
    </source>
</evidence>
<dbReference type="EMBL" id="JAWWNJ010000119">
    <property type="protein sequence ID" value="KAK6988846.1"/>
    <property type="molecule type" value="Genomic_DNA"/>
</dbReference>
<proteinExistence type="predicted"/>
<name>A0AAV9ZQV5_9AGAR</name>
<comment type="caution">
    <text evidence="2">The sequence shown here is derived from an EMBL/GenBank/DDBJ whole genome shotgun (WGS) entry which is preliminary data.</text>
</comment>
<reference evidence="2 3" key="1">
    <citation type="journal article" date="2024" name="J Genomics">
        <title>Draft genome sequencing and assembly of Favolaschia claudopus CIRM-BRFM 2984 isolated from oak limbs.</title>
        <authorList>
            <person name="Navarro D."/>
            <person name="Drula E."/>
            <person name="Chaduli D."/>
            <person name="Cazenave R."/>
            <person name="Ahrendt S."/>
            <person name="Wang J."/>
            <person name="Lipzen A."/>
            <person name="Daum C."/>
            <person name="Barry K."/>
            <person name="Grigoriev I.V."/>
            <person name="Favel A."/>
            <person name="Rosso M.N."/>
            <person name="Martin F."/>
        </authorList>
    </citation>
    <scope>NUCLEOTIDE SEQUENCE [LARGE SCALE GENOMIC DNA]</scope>
    <source>
        <strain evidence="2 3">CIRM-BRFM 2984</strain>
    </source>
</reference>
<evidence type="ECO:0000256" key="1">
    <source>
        <dbReference type="SAM" id="MobiDB-lite"/>
    </source>
</evidence>
<dbReference type="Proteomes" id="UP001362999">
    <property type="component" value="Unassembled WGS sequence"/>
</dbReference>
<organism evidence="2 3">
    <name type="scientific">Favolaschia claudopus</name>
    <dbReference type="NCBI Taxonomy" id="2862362"/>
    <lineage>
        <taxon>Eukaryota</taxon>
        <taxon>Fungi</taxon>
        <taxon>Dikarya</taxon>
        <taxon>Basidiomycota</taxon>
        <taxon>Agaricomycotina</taxon>
        <taxon>Agaricomycetes</taxon>
        <taxon>Agaricomycetidae</taxon>
        <taxon>Agaricales</taxon>
        <taxon>Marasmiineae</taxon>
        <taxon>Mycenaceae</taxon>
        <taxon>Favolaschia</taxon>
    </lineage>
</organism>
<keyword evidence="3" id="KW-1185">Reference proteome</keyword>
<accession>A0AAV9ZQV5</accession>
<dbReference type="AlphaFoldDB" id="A0AAV9ZQV5"/>
<evidence type="ECO:0000313" key="3">
    <source>
        <dbReference type="Proteomes" id="UP001362999"/>
    </source>
</evidence>
<protein>
    <submittedName>
        <fullName evidence="2">Uncharacterized protein</fullName>
    </submittedName>
</protein>
<sequence length="214" mass="23611">MHRASCSRYFYPTSFLLSFLSTFGRYGAHYTTFIPDDPVVTLSISFEFSSSIHPPSPGSPPRRRITPSPSSSIPPLMVHPHHARASVSESGLLITIHVDAHSSSSRTRASHPHRVPVPDGALLIIIHADAHLSSSRTRASHPHRVPVYDRALLIIIRADAHSSSLRTRTLILIVCLSLIVHCSSSSVRTRTHLHRGRAPPSITWLPALLTHPCY</sequence>
<feature type="region of interest" description="Disordered" evidence="1">
    <location>
        <begin position="51"/>
        <end position="74"/>
    </location>
</feature>
<gene>
    <name evidence="2" type="ORF">R3P38DRAFT_3228091</name>
</gene>